<dbReference type="Gene3D" id="4.10.240.10">
    <property type="entry name" value="Zn(2)-C6 fungal-type DNA-binding domain"/>
    <property type="match status" value="1"/>
</dbReference>
<dbReference type="InterPro" id="IPR001138">
    <property type="entry name" value="Zn2Cys6_DnaBD"/>
</dbReference>
<keyword evidence="4" id="KW-1185">Reference proteome</keyword>
<sequence length="516" mass="58095">MVYNGPSRGCHMCRKRRIKCDETKPACNRCIKSGRNCPGFRQELGLVSHMEIAAELKTARYATKDTIIPSTLRPPFEDQAACYFMSNFVLNPTLGGAPGFMNFLTLLRTMNHVPKHFEYAFDACTLAFLNNREDSRNIFEKEALGKYAKALSATFSALRDPELAKQDVTLASVLLLGLFEQIAPTSMSWSALGSHIEGAYHLAMTRGDEQLRTNIGLEMFISVRSRMIIVNLLSSKHLALDVDWQINDMVDRDPTFKVQQLSLMVGELRSEANRLLTNSTHSSVHVNKVFDLLRRCQAHEVVCENWARTLPEIYQFKLAAWEDNVPNGDYTKAEVYPGRVDAYQSLSVVHMWNIVRCARLALASIIVRCAAWKSAPIDYRKTEEYSASVRTCSAIITDIIASVPYQLGWFSKRQDLLHEKGKFSTFECGEDNVQKGLGGYMATMPLVCVVMQDYTTTVQRIWAHGRLHHIGSHLGIRSSHSFAQLNVRMPSMLICRNGIIASPCPPITDIDQLLTT</sequence>
<proteinExistence type="predicted"/>
<dbReference type="EMBL" id="KQ030526">
    <property type="protein sequence ID" value="KJZ74436.1"/>
    <property type="molecule type" value="Genomic_DNA"/>
</dbReference>
<dbReference type="OrthoDB" id="4314040at2759"/>
<gene>
    <name evidence="3" type="ORF">HIM_06246</name>
</gene>
<evidence type="ECO:0000313" key="3">
    <source>
        <dbReference type="EMBL" id="KJZ74436.1"/>
    </source>
</evidence>
<dbReference type="PROSITE" id="PS50048">
    <property type="entry name" value="ZN2_CY6_FUNGAL_2"/>
    <property type="match status" value="1"/>
</dbReference>
<organism evidence="3 4">
    <name type="scientific">Hirsutella minnesotensis 3608</name>
    <dbReference type="NCBI Taxonomy" id="1043627"/>
    <lineage>
        <taxon>Eukaryota</taxon>
        <taxon>Fungi</taxon>
        <taxon>Dikarya</taxon>
        <taxon>Ascomycota</taxon>
        <taxon>Pezizomycotina</taxon>
        <taxon>Sordariomycetes</taxon>
        <taxon>Hypocreomycetidae</taxon>
        <taxon>Hypocreales</taxon>
        <taxon>Ophiocordycipitaceae</taxon>
        <taxon>Hirsutella</taxon>
    </lineage>
</organism>
<feature type="domain" description="Zn(2)-C6 fungal-type" evidence="2">
    <location>
        <begin position="9"/>
        <end position="37"/>
    </location>
</feature>
<dbReference type="Proteomes" id="UP000054481">
    <property type="component" value="Unassembled WGS sequence"/>
</dbReference>
<dbReference type="Pfam" id="PF00172">
    <property type="entry name" value="Zn_clus"/>
    <property type="match status" value="1"/>
</dbReference>
<protein>
    <recommendedName>
        <fullName evidence="2">Zn(2)-C6 fungal-type domain-containing protein</fullName>
    </recommendedName>
</protein>
<evidence type="ECO:0000256" key="1">
    <source>
        <dbReference type="ARBA" id="ARBA00023242"/>
    </source>
</evidence>
<dbReference type="CDD" id="cd00067">
    <property type="entry name" value="GAL4"/>
    <property type="match status" value="1"/>
</dbReference>
<keyword evidence="1" id="KW-0539">Nucleus</keyword>
<evidence type="ECO:0000259" key="2">
    <source>
        <dbReference type="PROSITE" id="PS50048"/>
    </source>
</evidence>
<dbReference type="PROSITE" id="PS00463">
    <property type="entry name" value="ZN2_CY6_FUNGAL_1"/>
    <property type="match status" value="1"/>
</dbReference>
<evidence type="ECO:0000313" key="4">
    <source>
        <dbReference type="Proteomes" id="UP000054481"/>
    </source>
</evidence>
<dbReference type="GO" id="GO:0008270">
    <property type="term" value="F:zinc ion binding"/>
    <property type="evidence" value="ECO:0007669"/>
    <property type="project" value="InterPro"/>
</dbReference>
<dbReference type="GO" id="GO:0000981">
    <property type="term" value="F:DNA-binding transcription factor activity, RNA polymerase II-specific"/>
    <property type="evidence" value="ECO:0007669"/>
    <property type="project" value="InterPro"/>
</dbReference>
<dbReference type="AlphaFoldDB" id="A0A0F7ZJI1"/>
<dbReference type="SMART" id="SM00066">
    <property type="entry name" value="GAL4"/>
    <property type="match status" value="1"/>
</dbReference>
<dbReference type="PANTHER" id="PTHR38791:SF13">
    <property type="entry name" value="ZN(2)-C6 FUNGAL-TYPE DOMAIN-CONTAINING PROTEIN"/>
    <property type="match status" value="1"/>
</dbReference>
<reference evidence="3 4" key="1">
    <citation type="journal article" date="2014" name="Genome Biol. Evol.">
        <title>Comparative genomics and transcriptomics analyses reveal divergent lifestyle features of nematode endoparasitic fungus Hirsutella minnesotensis.</title>
        <authorList>
            <person name="Lai Y."/>
            <person name="Liu K."/>
            <person name="Zhang X."/>
            <person name="Zhang X."/>
            <person name="Li K."/>
            <person name="Wang N."/>
            <person name="Shu C."/>
            <person name="Wu Y."/>
            <person name="Wang C."/>
            <person name="Bushley K.E."/>
            <person name="Xiang M."/>
            <person name="Liu X."/>
        </authorList>
    </citation>
    <scope>NUCLEOTIDE SEQUENCE [LARGE SCALE GENOMIC DNA]</scope>
    <source>
        <strain evidence="3 4">3608</strain>
    </source>
</reference>
<dbReference type="PANTHER" id="PTHR38791">
    <property type="entry name" value="ZN(II)2CYS6 TRANSCRIPTION FACTOR (EUROFUNG)-RELATED-RELATED"/>
    <property type="match status" value="1"/>
</dbReference>
<name>A0A0F7ZJI1_9HYPO</name>
<dbReference type="SUPFAM" id="SSF57701">
    <property type="entry name" value="Zn2/Cys6 DNA-binding domain"/>
    <property type="match status" value="1"/>
</dbReference>
<accession>A0A0F7ZJI1</accession>
<dbReference type="InterPro" id="IPR053175">
    <property type="entry name" value="DHMBA_Reg_Transcription_Factor"/>
</dbReference>
<dbReference type="InterPro" id="IPR036864">
    <property type="entry name" value="Zn2-C6_fun-type_DNA-bd_sf"/>
</dbReference>